<keyword evidence="4" id="KW-1185">Reference proteome</keyword>
<dbReference type="Proteomes" id="UP001281761">
    <property type="component" value="Unassembled WGS sequence"/>
</dbReference>
<feature type="transmembrane region" description="Helical" evidence="2">
    <location>
        <begin position="205"/>
        <end position="225"/>
    </location>
</feature>
<gene>
    <name evidence="3" type="ORF">BLNAU_203</name>
</gene>
<keyword evidence="2" id="KW-0812">Transmembrane</keyword>
<name>A0ABQ9YMD4_9EUKA</name>
<sequence length="481" mass="55198">MILFITTLTSFILSQELPETQILQFDKPASFTFTKESPLHVALIPVTERYSIYSTMTVKLFSSSRKIVPFIRLVMSEKDALPTVLNYDYTCTKWEPVSNFGSMPMDLSPAMEQLAVQGYSCDLTYQQFDLKPGIYSLSMFFNTTPSTTPKRDKKKEGIDLEALSEQYGITVSATPLIKSNDIQLLIVATTFIGCGFAWAFSNWAIVIDVVAIVLTGLLTFSRYYLNPKRQTENISYFSTLSWYVLIPFVLPLTTVLYKISPEFKHKSKLKIAREVVTLVGMSYFCSQALFSFVELQTETKPMLIFCVTDVLLNLFVYIAVKRRMKTKKAFANEVDPDVIKHENRRQLAKILQKGVRMQEEADEKRRKERRKRRKLVMEQQKRREAKAKRLAEGKGTALDDMSSSSTINDDDLESTEFYSSSEEERMRQRGELDGNDGDTEFKNNPLSILDNEHQQQSDEDIEKRLQEINAKIAEISADHED</sequence>
<comment type="caution">
    <text evidence="3">The sequence shown here is derived from an EMBL/GenBank/DDBJ whole genome shotgun (WGS) entry which is preliminary data.</text>
</comment>
<feature type="compositionally biased region" description="Basic and acidic residues" evidence="1">
    <location>
        <begin position="450"/>
        <end position="461"/>
    </location>
</feature>
<accession>A0ABQ9YMD4</accession>
<feature type="region of interest" description="Disordered" evidence="1">
    <location>
        <begin position="358"/>
        <end position="461"/>
    </location>
</feature>
<protein>
    <submittedName>
        <fullName evidence="3">Uncharacterized protein</fullName>
    </submittedName>
</protein>
<keyword evidence="2" id="KW-0472">Membrane</keyword>
<dbReference type="EMBL" id="JARBJD010000001">
    <property type="protein sequence ID" value="KAK2964902.1"/>
    <property type="molecule type" value="Genomic_DNA"/>
</dbReference>
<keyword evidence="2" id="KW-1133">Transmembrane helix</keyword>
<evidence type="ECO:0000313" key="3">
    <source>
        <dbReference type="EMBL" id="KAK2964902.1"/>
    </source>
</evidence>
<feature type="transmembrane region" description="Helical" evidence="2">
    <location>
        <begin position="302"/>
        <end position="320"/>
    </location>
</feature>
<evidence type="ECO:0000256" key="1">
    <source>
        <dbReference type="SAM" id="MobiDB-lite"/>
    </source>
</evidence>
<organism evidence="3 4">
    <name type="scientific">Blattamonas nauphoetae</name>
    <dbReference type="NCBI Taxonomy" id="2049346"/>
    <lineage>
        <taxon>Eukaryota</taxon>
        <taxon>Metamonada</taxon>
        <taxon>Preaxostyla</taxon>
        <taxon>Oxymonadida</taxon>
        <taxon>Blattamonas</taxon>
    </lineage>
</organism>
<feature type="compositionally biased region" description="Basic and acidic residues" evidence="1">
    <location>
        <begin position="422"/>
        <end position="432"/>
    </location>
</feature>
<evidence type="ECO:0000256" key="2">
    <source>
        <dbReference type="SAM" id="Phobius"/>
    </source>
</evidence>
<proteinExistence type="predicted"/>
<feature type="transmembrane region" description="Helical" evidence="2">
    <location>
        <begin position="240"/>
        <end position="259"/>
    </location>
</feature>
<feature type="compositionally biased region" description="Basic and acidic residues" evidence="1">
    <location>
        <begin position="375"/>
        <end position="392"/>
    </location>
</feature>
<reference evidence="3 4" key="1">
    <citation type="journal article" date="2022" name="bioRxiv">
        <title>Genomics of Preaxostyla Flagellates Illuminates Evolutionary Transitions and the Path Towards Mitochondrial Loss.</title>
        <authorList>
            <person name="Novak L.V.F."/>
            <person name="Treitli S.C."/>
            <person name="Pyrih J."/>
            <person name="Halakuc P."/>
            <person name="Pipaliya S.V."/>
            <person name="Vacek V."/>
            <person name="Brzon O."/>
            <person name="Soukal P."/>
            <person name="Eme L."/>
            <person name="Dacks J.B."/>
            <person name="Karnkowska A."/>
            <person name="Elias M."/>
            <person name="Hampl V."/>
        </authorList>
    </citation>
    <scope>NUCLEOTIDE SEQUENCE [LARGE SCALE GENOMIC DNA]</scope>
    <source>
        <strain evidence="3">NAU3</strain>
        <tissue evidence="3">Gut</tissue>
    </source>
</reference>
<evidence type="ECO:0000313" key="4">
    <source>
        <dbReference type="Proteomes" id="UP001281761"/>
    </source>
</evidence>